<proteinExistence type="predicted"/>
<comment type="caution">
    <text evidence="2">The sequence shown here is derived from an EMBL/GenBank/DDBJ whole genome shotgun (WGS) entry which is preliminary data.</text>
</comment>
<sequence length="146" mass="15907">MAFTKEYARKVILSLDEVRKAKQAQTAMYEHGFKKPNGDKLAQIVGASATILGLVFIASTSVGVAAGIAGILALLAPNEKAALESMINTGYKELDKIETFLETNTKYSHVEVNLPFIEYERQGIRFVTGKGVVTRVKAKNGGWVIM</sequence>
<keyword evidence="1" id="KW-0472">Membrane</keyword>
<keyword evidence="3" id="KW-1185">Reference proteome</keyword>
<reference evidence="2 3" key="1">
    <citation type="submission" date="2019-07" db="EMBL/GenBank/DDBJ databases">
        <authorList>
            <person name="Kim J."/>
        </authorList>
    </citation>
    <scope>NUCLEOTIDE SEQUENCE [LARGE SCALE GENOMIC DNA]</scope>
    <source>
        <strain evidence="2 3">N4</strain>
    </source>
</reference>
<name>A0A559J2M2_9BACL</name>
<dbReference type="EMBL" id="VNJK01000001">
    <property type="protein sequence ID" value="TVX94111.1"/>
    <property type="molecule type" value="Genomic_DNA"/>
</dbReference>
<feature type="transmembrane region" description="Helical" evidence="1">
    <location>
        <begin position="51"/>
        <end position="76"/>
    </location>
</feature>
<protein>
    <submittedName>
        <fullName evidence="2">Uncharacterized protein</fullName>
    </submittedName>
</protein>
<gene>
    <name evidence="2" type="ORF">FPZ44_14245</name>
</gene>
<keyword evidence="1" id="KW-1133">Transmembrane helix</keyword>
<dbReference type="Proteomes" id="UP000318102">
    <property type="component" value="Unassembled WGS sequence"/>
</dbReference>
<dbReference type="RefSeq" id="WP_144991226.1">
    <property type="nucleotide sequence ID" value="NZ_VNJK01000001.1"/>
</dbReference>
<dbReference type="OrthoDB" id="1952761at2"/>
<keyword evidence="1" id="KW-0812">Transmembrane</keyword>
<evidence type="ECO:0000313" key="2">
    <source>
        <dbReference type="EMBL" id="TVX94111.1"/>
    </source>
</evidence>
<accession>A0A559J2M2</accession>
<dbReference type="AlphaFoldDB" id="A0A559J2M2"/>
<evidence type="ECO:0000313" key="3">
    <source>
        <dbReference type="Proteomes" id="UP000318102"/>
    </source>
</evidence>
<evidence type="ECO:0000256" key="1">
    <source>
        <dbReference type="SAM" id="Phobius"/>
    </source>
</evidence>
<organism evidence="2 3">
    <name type="scientific">Paenibacillus agilis</name>
    <dbReference type="NCBI Taxonomy" id="3020863"/>
    <lineage>
        <taxon>Bacteria</taxon>
        <taxon>Bacillati</taxon>
        <taxon>Bacillota</taxon>
        <taxon>Bacilli</taxon>
        <taxon>Bacillales</taxon>
        <taxon>Paenibacillaceae</taxon>
        <taxon>Paenibacillus</taxon>
    </lineage>
</organism>